<name>A0ABR4BNE5_9LECA</name>
<evidence type="ECO:0000256" key="2">
    <source>
        <dbReference type="ARBA" id="ARBA00022801"/>
    </source>
</evidence>
<dbReference type="InterPro" id="IPR019819">
    <property type="entry name" value="Carboxylesterase_B_CS"/>
</dbReference>
<dbReference type="InterPro" id="IPR019826">
    <property type="entry name" value="Carboxylesterase_B_AS"/>
</dbReference>
<protein>
    <recommendedName>
        <fullName evidence="3">Carboxylic ester hydrolase</fullName>
        <ecNumber evidence="3">3.1.1.-</ecNumber>
    </recommendedName>
</protein>
<dbReference type="EMBL" id="JBHFEH010000002">
    <property type="protein sequence ID" value="KAL2058551.1"/>
    <property type="molecule type" value="Genomic_DNA"/>
</dbReference>
<dbReference type="SUPFAM" id="SSF53474">
    <property type="entry name" value="alpha/beta-Hydrolases"/>
    <property type="match status" value="1"/>
</dbReference>
<feature type="chain" id="PRO_5044956146" description="Carboxylic ester hydrolase" evidence="3">
    <location>
        <begin position="23"/>
        <end position="562"/>
    </location>
</feature>
<dbReference type="Pfam" id="PF00135">
    <property type="entry name" value="COesterase"/>
    <property type="match status" value="1"/>
</dbReference>
<dbReference type="EC" id="3.1.1.-" evidence="3"/>
<proteinExistence type="inferred from homology"/>
<comment type="caution">
    <text evidence="5">The sequence shown here is derived from an EMBL/GenBank/DDBJ whole genome shotgun (WGS) entry which is preliminary data.</text>
</comment>
<keyword evidence="2 3" id="KW-0378">Hydrolase</keyword>
<accession>A0ABR4BNE5</accession>
<evidence type="ECO:0000256" key="3">
    <source>
        <dbReference type="RuleBase" id="RU361235"/>
    </source>
</evidence>
<dbReference type="Gene3D" id="3.40.50.1820">
    <property type="entry name" value="alpha/beta hydrolase"/>
    <property type="match status" value="1"/>
</dbReference>
<feature type="signal peptide" evidence="3">
    <location>
        <begin position="1"/>
        <end position="22"/>
    </location>
</feature>
<gene>
    <name evidence="5" type="ORF">ABVK25_001279</name>
</gene>
<evidence type="ECO:0000256" key="1">
    <source>
        <dbReference type="ARBA" id="ARBA00005964"/>
    </source>
</evidence>
<keyword evidence="3" id="KW-0732">Signal</keyword>
<sequence length="562" mass="60194">MFQASHTCAAAAVALLSSLAASQSSSSLPTVDLGYQIQQATLLNSTGGFYNFSNIRYAQPPVGELRFRAPLPPTGRNTTVDDGSVGRICPQAYPTWELIAGVFVNDYQEGKPFNASALSSTSSGMATSLPPQDPRTTEDCLFLDVVVPQSNFEKASNTTNNTSGAPVLVWIYGGGYTAGEKSAYNAAGLIKASQANDTDGIIFVSLNYRLGAFGWISGPTLQSDGVANAGLYDQRLALQWVQDNIHLFGGDPNRVTVIGESAGGGSIMHQITAFGGLNGPAPFQRAVLQSAAFQNFVSNLQEEQTADTFLALLNVTTIEESRQLPSEALIRANIIQVANSSYGLFTYGPVVDGLFAPAIPGKLLLQGSYDHDLTLMLGHNADEGLVFTSPFITNDTLFNDFILTNFPTINPSVASYIEDVLYPPKMPGTLGLTGYSDETGRVILAVGESTFTCNTYYLDKAFNNQTYAYQFSVPPAIHGTDVAYTFFNGPSTSVTSDPAAIALQEYITSFAINGKPSGPMLPMFPLYTNATNIIDLNATSITTILDPIANQRCNWWQKGLYV</sequence>
<organism evidence="5 6">
    <name type="scientific">Lepraria finkii</name>
    <dbReference type="NCBI Taxonomy" id="1340010"/>
    <lineage>
        <taxon>Eukaryota</taxon>
        <taxon>Fungi</taxon>
        <taxon>Dikarya</taxon>
        <taxon>Ascomycota</taxon>
        <taxon>Pezizomycotina</taxon>
        <taxon>Lecanoromycetes</taxon>
        <taxon>OSLEUM clade</taxon>
        <taxon>Lecanoromycetidae</taxon>
        <taxon>Lecanorales</taxon>
        <taxon>Lecanorineae</taxon>
        <taxon>Stereocaulaceae</taxon>
        <taxon>Lepraria</taxon>
    </lineage>
</organism>
<evidence type="ECO:0000313" key="6">
    <source>
        <dbReference type="Proteomes" id="UP001590951"/>
    </source>
</evidence>
<dbReference type="InterPro" id="IPR029058">
    <property type="entry name" value="AB_hydrolase_fold"/>
</dbReference>
<dbReference type="PROSITE" id="PS00122">
    <property type="entry name" value="CARBOXYLESTERASE_B_1"/>
    <property type="match status" value="1"/>
</dbReference>
<dbReference type="PANTHER" id="PTHR11559">
    <property type="entry name" value="CARBOXYLESTERASE"/>
    <property type="match status" value="1"/>
</dbReference>
<dbReference type="InterPro" id="IPR050309">
    <property type="entry name" value="Type-B_Carboxylest/Lipase"/>
</dbReference>
<dbReference type="Proteomes" id="UP001590951">
    <property type="component" value="Unassembled WGS sequence"/>
</dbReference>
<feature type="domain" description="Carboxylesterase type B" evidence="4">
    <location>
        <begin position="46"/>
        <end position="556"/>
    </location>
</feature>
<dbReference type="InterPro" id="IPR002018">
    <property type="entry name" value="CarbesteraseB"/>
</dbReference>
<reference evidence="5 6" key="1">
    <citation type="submission" date="2024-09" db="EMBL/GenBank/DDBJ databases">
        <title>Rethinking Asexuality: The Enigmatic Case of Functional Sexual Genes in Lepraria (Stereocaulaceae).</title>
        <authorList>
            <person name="Doellman M."/>
            <person name="Sun Y."/>
            <person name="Barcenas-Pena A."/>
            <person name="Lumbsch H.T."/>
            <person name="Grewe F."/>
        </authorList>
    </citation>
    <scope>NUCLEOTIDE SEQUENCE [LARGE SCALE GENOMIC DNA]</scope>
    <source>
        <strain evidence="5 6">Grewe 0041</strain>
    </source>
</reference>
<evidence type="ECO:0000313" key="5">
    <source>
        <dbReference type="EMBL" id="KAL2058551.1"/>
    </source>
</evidence>
<dbReference type="PROSITE" id="PS00941">
    <property type="entry name" value="CARBOXYLESTERASE_B_2"/>
    <property type="match status" value="1"/>
</dbReference>
<comment type="similarity">
    <text evidence="1 3">Belongs to the type-B carboxylesterase/lipase family.</text>
</comment>
<keyword evidence="6" id="KW-1185">Reference proteome</keyword>
<evidence type="ECO:0000259" key="4">
    <source>
        <dbReference type="Pfam" id="PF00135"/>
    </source>
</evidence>